<dbReference type="Pfam" id="PF01467">
    <property type="entry name" value="CTP_transf_like"/>
    <property type="match status" value="1"/>
</dbReference>
<proteinExistence type="inferred from homology"/>
<comment type="catalytic activity">
    <reaction evidence="10 11">
        <text>nicotinate beta-D-ribonucleotide + ATP + H(+) = deamido-NAD(+) + diphosphate</text>
        <dbReference type="Rhea" id="RHEA:22860"/>
        <dbReference type="ChEBI" id="CHEBI:15378"/>
        <dbReference type="ChEBI" id="CHEBI:30616"/>
        <dbReference type="ChEBI" id="CHEBI:33019"/>
        <dbReference type="ChEBI" id="CHEBI:57502"/>
        <dbReference type="ChEBI" id="CHEBI:58437"/>
        <dbReference type="EC" id="2.7.7.18"/>
    </reaction>
</comment>
<dbReference type="EMBL" id="CP001674">
    <property type="protein sequence ID" value="ACT49818.1"/>
    <property type="molecule type" value="Genomic_DNA"/>
</dbReference>
<dbReference type="FunFam" id="3.40.50.620:FF:000039">
    <property type="entry name" value="Probable nicotinate-nucleotide adenylyltransferase"/>
    <property type="match status" value="1"/>
</dbReference>
<feature type="domain" description="Cytidyltransferase-like" evidence="12">
    <location>
        <begin position="9"/>
        <end position="190"/>
    </location>
</feature>
<dbReference type="SUPFAM" id="SSF52374">
    <property type="entry name" value="Nucleotidylyl transferase"/>
    <property type="match status" value="1"/>
</dbReference>
<dbReference type="NCBIfam" id="TIGR00125">
    <property type="entry name" value="cyt_tran_rel"/>
    <property type="match status" value="1"/>
</dbReference>
<comment type="function">
    <text evidence="1 11">Catalyzes the reversible adenylation of nicotinate mononucleotide (NaMN) to nicotinic acid adenine dinucleotide (NaAD).</text>
</comment>
<name>C6X9J8_METGS</name>
<comment type="similarity">
    <text evidence="3 11">Belongs to the NadD family.</text>
</comment>
<dbReference type="AlphaFoldDB" id="C6X9J8"/>
<protein>
    <recommendedName>
        <fullName evidence="11">Probable nicotinate-nucleotide adenylyltransferase</fullName>
        <ecNumber evidence="11">2.7.7.18</ecNumber>
    </recommendedName>
    <alternativeName>
        <fullName evidence="11">Deamido-NAD(+) diphosphorylase</fullName>
    </alternativeName>
    <alternativeName>
        <fullName evidence="11">Deamido-NAD(+) pyrophosphorylase</fullName>
    </alternativeName>
    <alternativeName>
        <fullName evidence="11">Nicotinate mononucleotide adenylyltransferase</fullName>
        <shortName evidence="11">NaMN adenylyltransferase</shortName>
    </alternativeName>
</protein>
<evidence type="ECO:0000256" key="1">
    <source>
        <dbReference type="ARBA" id="ARBA00002324"/>
    </source>
</evidence>
<keyword evidence="6 11" id="KW-0548">Nucleotidyltransferase</keyword>
<keyword evidence="9 11" id="KW-0520">NAD</keyword>
<dbReference type="GO" id="GO:0009435">
    <property type="term" value="P:NAD+ biosynthetic process"/>
    <property type="evidence" value="ECO:0007669"/>
    <property type="project" value="UniProtKB-UniRule"/>
</dbReference>
<dbReference type="InterPro" id="IPR005248">
    <property type="entry name" value="NadD/NMNAT"/>
</dbReference>
<dbReference type="HOGENOM" id="CLU_069765_0_0_4"/>
<dbReference type="PANTHER" id="PTHR39321:SF3">
    <property type="entry name" value="PHOSPHOPANTETHEINE ADENYLYLTRANSFERASE"/>
    <property type="match status" value="1"/>
</dbReference>
<dbReference type="EC" id="2.7.7.18" evidence="11"/>
<dbReference type="UniPathway" id="UPA00253">
    <property type="reaction ID" value="UER00332"/>
</dbReference>
<keyword evidence="4 11" id="KW-0662">Pyridine nucleotide biosynthesis</keyword>
<reference evidence="13 14" key="2">
    <citation type="journal article" date="2011" name="J. Bacteriol.">
        <title>Genomes of three methylotrophs from a single niche uncover genetic and metabolic divergence of Methylophilaceae.</title>
        <authorList>
            <person name="Lapidus A."/>
            <person name="Clum A."/>
            <person name="Labutti K."/>
            <person name="Kaluzhnaya M.G."/>
            <person name="Lim S."/>
            <person name="Beck D.A."/>
            <person name="Glavina Del Rio T."/>
            <person name="Nolan M."/>
            <person name="Mavromatis K."/>
            <person name="Huntemann M."/>
            <person name="Lucas S."/>
            <person name="Lidstrom M.E."/>
            <person name="Ivanova N."/>
            <person name="Chistoserdova L."/>
        </authorList>
    </citation>
    <scope>NUCLEOTIDE SEQUENCE [LARGE SCALE GENOMIC DNA]</scope>
    <source>
        <strain evidence="13 14">SIP3-4</strain>
    </source>
</reference>
<evidence type="ECO:0000313" key="13">
    <source>
        <dbReference type="EMBL" id="ACT49818.1"/>
    </source>
</evidence>
<comment type="pathway">
    <text evidence="2 11">Cofactor biosynthesis; NAD(+) biosynthesis; deamido-NAD(+) from nicotinate D-ribonucleotide: step 1/1.</text>
</comment>
<dbReference type="InterPro" id="IPR004821">
    <property type="entry name" value="Cyt_trans-like"/>
</dbReference>
<dbReference type="HAMAP" id="MF_00244">
    <property type="entry name" value="NaMN_adenylyltr"/>
    <property type="match status" value="1"/>
</dbReference>
<evidence type="ECO:0000256" key="5">
    <source>
        <dbReference type="ARBA" id="ARBA00022679"/>
    </source>
</evidence>
<evidence type="ECO:0000256" key="2">
    <source>
        <dbReference type="ARBA" id="ARBA00005019"/>
    </source>
</evidence>
<dbReference type="STRING" id="582744.Msip34_0570"/>
<evidence type="ECO:0000256" key="3">
    <source>
        <dbReference type="ARBA" id="ARBA00009014"/>
    </source>
</evidence>
<evidence type="ECO:0000256" key="4">
    <source>
        <dbReference type="ARBA" id="ARBA00022642"/>
    </source>
</evidence>
<gene>
    <name evidence="11" type="primary">nadD</name>
    <name evidence="13" type="ordered locus">Msip34_0570</name>
</gene>
<evidence type="ECO:0000256" key="10">
    <source>
        <dbReference type="ARBA" id="ARBA00048721"/>
    </source>
</evidence>
<dbReference type="NCBIfam" id="NF000839">
    <property type="entry name" value="PRK00071.1-1"/>
    <property type="match status" value="1"/>
</dbReference>
<dbReference type="KEGG" id="mei:Msip34_0570"/>
<keyword evidence="14" id="KW-1185">Reference proteome</keyword>
<evidence type="ECO:0000256" key="6">
    <source>
        <dbReference type="ARBA" id="ARBA00022695"/>
    </source>
</evidence>
<keyword evidence="5 11" id="KW-0808">Transferase</keyword>
<evidence type="ECO:0000256" key="9">
    <source>
        <dbReference type="ARBA" id="ARBA00023027"/>
    </source>
</evidence>
<dbReference type="GO" id="GO:0004515">
    <property type="term" value="F:nicotinate-nucleotide adenylyltransferase activity"/>
    <property type="evidence" value="ECO:0007669"/>
    <property type="project" value="UniProtKB-UniRule"/>
</dbReference>
<dbReference type="eggNOG" id="COG1057">
    <property type="taxonomic scope" value="Bacteria"/>
</dbReference>
<keyword evidence="8 11" id="KW-0067">ATP-binding</keyword>
<dbReference type="CDD" id="cd02165">
    <property type="entry name" value="NMNAT"/>
    <property type="match status" value="1"/>
</dbReference>
<evidence type="ECO:0000256" key="11">
    <source>
        <dbReference type="HAMAP-Rule" id="MF_00244"/>
    </source>
</evidence>
<evidence type="ECO:0000256" key="7">
    <source>
        <dbReference type="ARBA" id="ARBA00022741"/>
    </source>
</evidence>
<organism evidence="13 14">
    <name type="scientific">Methylovorus glucosotrophus (strain SIP3-4)</name>
    <dbReference type="NCBI Taxonomy" id="582744"/>
    <lineage>
        <taxon>Bacteria</taxon>
        <taxon>Pseudomonadati</taxon>
        <taxon>Pseudomonadota</taxon>
        <taxon>Betaproteobacteria</taxon>
        <taxon>Nitrosomonadales</taxon>
        <taxon>Methylophilaceae</taxon>
        <taxon>Methylovorus</taxon>
    </lineage>
</organism>
<dbReference type="Proteomes" id="UP000002743">
    <property type="component" value="Chromosome"/>
</dbReference>
<keyword evidence="7 11" id="KW-0547">Nucleotide-binding</keyword>
<sequence length="220" mass="24535">MKSPAVIGILGGTFNPLHLGHLRMAEELADAIGLEQVRFMPAAHPPHRAEPEVSSAHRVAMVQLGIAGNPRFVLDTRELERSGHSYTIDSLISLRAELGEQVSLCWLLGSDAFLGLSSWHRWQELLEYCHLIVAYRPGPAEIHADLSPELRSLLGKRQTHDTARLHQKPAGHIYLQDITALDISATHIRATLEQGLSVRYLLPDNVLAYINQHKLYRDNG</sequence>
<reference evidence="14" key="1">
    <citation type="submission" date="2009-07" db="EMBL/GenBank/DDBJ databases">
        <title>Complete sequence of chromosome of Methylovorus sp. SIP3-4.</title>
        <authorList>
            <person name="Lucas S."/>
            <person name="Copeland A."/>
            <person name="Lapidus A."/>
            <person name="Glavina del Rio T."/>
            <person name="Tice H."/>
            <person name="Bruce D."/>
            <person name="Goodwin L."/>
            <person name="Pitluck S."/>
            <person name="Clum A."/>
            <person name="Larimer F."/>
            <person name="Land M."/>
            <person name="Hauser L."/>
            <person name="Kyrpides N."/>
            <person name="Mikhailova N."/>
            <person name="Kayluzhnaya M."/>
            <person name="Chistoserdova L."/>
        </authorList>
    </citation>
    <scope>NUCLEOTIDE SEQUENCE [LARGE SCALE GENOMIC DNA]</scope>
    <source>
        <strain evidence="14">SIP3-4</strain>
    </source>
</reference>
<dbReference type="NCBIfam" id="NF000840">
    <property type="entry name" value="PRK00071.1-3"/>
    <property type="match status" value="1"/>
</dbReference>
<accession>C6X9J8</accession>
<dbReference type="GO" id="GO:0005524">
    <property type="term" value="F:ATP binding"/>
    <property type="evidence" value="ECO:0007669"/>
    <property type="project" value="UniProtKB-KW"/>
</dbReference>
<dbReference type="Gene3D" id="3.40.50.620">
    <property type="entry name" value="HUPs"/>
    <property type="match status" value="1"/>
</dbReference>
<dbReference type="PANTHER" id="PTHR39321">
    <property type="entry name" value="NICOTINATE-NUCLEOTIDE ADENYLYLTRANSFERASE-RELATED"/>
    <property type="match status" value="1"/>
</dbReference>
<dbReference type="InterPro" id="IPR014729">
    <property type="entry name" value="Rossmann-like_a/b/a_fold"/>
</dbReference>
<dbReference type="RefSeq" id="WP_015829451.1">
    <property type="nucleotide sequence ID" value="NC_012969.1"/>
</dbReference>
<evidence type="ECO:0000259" key="12">
    <source>
        <dbReference type="Pfam" id="PF01467"/>
    </source>
</evidence>
<evidence type="ECO:0000313" key="14">
    <source>
        <dbReference type="Proteomes" id="UP000002743"/>
    </source>
</evidence>
<dbReference type="OrthoDB" id="5295945at2"/>
<dbReference type="NCBIfam" id="TIGR00482">
    <property type="entry name" value="nicotinate (nicotinamide) nucleotide adenylyltransferase"/>
    <property type="match status" value="1"/>
</dbReference>
<evidence type="ECO:0000256" key="8">
    <source>
        <dbReference type="ARBA" id="ARBA00022840"/>
    </source>
</evidence>